<keyword evidence="5" id="KW-0143">Chaperone</keyword>
<feature type="signal peptide" evidence="6">
    <location>
        <begin position="1"/>
        <end position="19"/>
    </location>
</feature>
<evidence type="ECO:0000256" key="2">
    <source>
        <dbReference type="ARBA" id="ARBA00014241"/>
    </source>
</evidence>
<proteinExistence type="inferred from homology"/>
<feature type="domain" description="EcpB C-terminal" evidence="7">
    <location>
        <begin position="149"/>
        <end position="220"/>
    </location>
</feature>
<dbReference type="Gene3D" id="2.60.40.10">
    <property type="entry name" value="Immunoglobulins"/>
    <property type="match status" value="1"/>
</dbReference>
<evidence type="ECO:0000256" key="6">
    <source>
        <dbReference type="SAM" id="SignalP"/>
    </source>
</evidence>
<dbReference type="InterPro" id="IPR013783">
    <property type="entry name" value="Ig-like_fold"/>
</dbReference>
<evidence type="ECO:0000256" key="5">
    <source>
        <dbReference type="ARBA" id="ARBA00023186"/>
    </source>
</evidence>
<feature type="chain" id="PRO_5043915099" description="Probable fimbrial chaperone EcpB" evidence="6">
    <location>
        <begin position="20"/>
        <end position="221"/>
    </location>
</feature>
<dbReference type="Proteomes" id="UP001214666">
    <property type="component" value="Chromosome"/>
</dbReference>
<evidence type="ECO:0000259" key="7">
    <source>
        <dbReference type="Pfam" id="PF18649"/>
    </source>
</evidence>
<sequence length="221" mass="24778">MNLKMLMAWMLFIPGVSQAINVGSVTTFIDAGSQDVAKEIENGSAQARLVTISISRISSPEEGGQEIPMEVAGELMLSPSRLMLPAHAKNNVRFFYKGPQDGKERYYRIRWLDTALSMDDQSNNRRQAVATTSAQIGTILVVTPRQQHFAYNLQNGMLSNQGNASYRTVAYGPCLDRKAQAQCKETYYDLPGKQRRFKKVDMQDPQSHLGLWLGQEFVVVK</sequence>
<name>A0AAX3P5K2_AERHY</name>
<evidence type="ECO:0000256" key="3">
    <source>
        <dbReference type="ARBA" id="ARBA00022558"/>
    </source>
</evidence>
<gene>
    <name evidence="8" type="ORF">PY771_21875</name>
</gene>
<evidence type="ECO:0000313" key="9">
    <source>
        <dbReference type="Proteomes" id="UP001214666"/>
    </source>
</evidence>
<dbReference type="EMBL" id="CP118942">
    <property type="protein sequence ID" value="WEE26228.1"/>
    <property type="molecule type" value="Genomic_DNA"/>
</dbReference>
<dbReference type="AlphaFoldDB" id="A0AAX3P5K2"/>
<keyword evidence="3" id="KW-1029">Fimbrium biogenesis</keyword>
<reference evidence="8" key="1">
    <citation type="submission" date="2023-02" db="EMBL/GenBank/DDBJ databases">
        <title>The sequence of Aeromonas hydrophila K533.</title>
        <authorList>
            <person name="Luo X."/>
        </authorList>
    </citation>
    <scope>NUCLEOTIDE SEQUENCE</scope>
    <source>
        <strain evidence="8">K533</strain>
    </source>
</reference>
<protein>
    <recommendedName>
        <fullName evidence="2">Probable fimbrial chaperone EcpB</fullName>
    </recommendedName>
</protein>
<evidence type="ECO:0000256" key="1">
    <source>
        <dbReference type="ARBA" id="ARBA00009408"/>
    </source>
</evidence>
<organism evidence="8 9">
    <name type="scientific">Aeromonas hydrophila</name>
    <dbReference type="NCBI Taxonomy" id="644"/>
    <lineage>
        <taxon>Bacteria</taxon>
        <taxon>Pseudomonadati</taxon>
        <taxon>Pseudomonadota</taxon>
        <taxon>Gammaproteobacteria</taxon>
        <taxon>Aeromonadales</taxon>
        <taxon>Aeromonadaceae</taxon>
        <taxon>Aeromonas</taxon>
    </lineage>
</organism>
<dbReference type="InterPro" id="IPR040695">
    <property type="entry name" value="EcpB_C"/>
</dbReference>
<dbReference type="Pfam" id="PF18649">
    <property type="entry name" value="EcpB_C"/>
    <property type="match status" value="1"/>
</dbReference>
<accession>A0AAX3P5K2</accession>
<evidence type="ECO:0000313" key="8">
    <source>
        <dbReference type="EMBL" id="WEE26228.1"/>
    </source>
</evidence>
<keyword evidence="4 6" id="KW-0732">Signal</keyword>
<dbReference type="RefSeq" id="WP_077098163.1">
    <property type="nucleotide sequence ID" value="NZ_AP023398.1"/>
</dbReference>
<dbReference type="InterPro" id="IPR008962">
    <property type="entry name" value="PapD-like_sf"/>
</dbReference>
<comment type="similarity">
    <text evidence="1">Belongs to the EcpB/EcpE family.</text>
</comment>
<evidence type="ECO:0000256" key="4">
    <source>
        <dbReference type="ARBA" id="ARBA00022729"/>
    </source>
</evidence>
<dbReference type="SUPFAM" id="SSF49354">
    <property type="entry name" value="PapD-like"/>
    <property type="match status" value="1"/>
</dbReference>